<evidence type="ECO:0000256" key="1">
    <source>
        <dbReference type="ARBA" id="ARBA00007092"/>
    </source>
</evidence>
<dbReference type="SMART" id="SM00645">
    <property type="entry name" value="Pept_C1"/>
    <property type="match status" value="1"/>
</dbReference>
<dbReference type="InterPro" id="IPR036691">
    <property type="entry name" value="Endo/exonu/phosph_ase_sf"/>
</dbReference>
<feature type="region of interest" description="Disordered" evidence="12">
    <location>
        <begin position="490"/>
        <end position="536"/>
    </location>
</feature>
<feature type="binding site" evidence="9">
    <location>
        <position position="16"/>
    </location>
    <ligand>
        <name>Mg(2+)</name>
        <dbReference type="ChEBI" id="CHEBI:18420"/>
        <label>1</label>
    </ligand>
</feature>
<comment type="cofactor">
    <cofactor evidence="9">
        <name>Mg(2+)</name>
        <dbReference type="ChEBI" id="CHEBI:18420"/>
    </cofactor>
    <cofactor evidence="9">
        <name>Mn(2+)</name>
        <dbReference type="ChEBI" id="CHEBI:29035"/>
    </cofactor>
    <text evidence="9">Probably binds two magnesium or manganese ions per subunit.</text>
</comment>
<dbReference type="eggNOG" id="KOG1543">
    <property type="taxonomic scope" value="Eukaryota"/>
</dbReference>
<dbReference type="Proteomes" id="UP000008141">
    <property type="component" value="Unassembled WGS sequence"/>
</dbReference>
<feature type="compositionally biased region" description="Polar residues" evidence="12">
    <location>
        <begin position="404"/>
        <end position="415"/>
    </location>
</feature>
<dbReference type="InterPro" id="IPR000668">
    <property type="entry name" value="Peptidase_C1A_C"/>
</dbReference>
<feature type="compositionally biased region" description="Low complexity" evidence="12">
    <location>
        <begin position="422"/>
        <end position="434"/>
    </location>
</feature>
<dbReference type="GO" id="GO:0003906">
    <property type="term" value="F:DNA-(apurinic or apyrimidinic site) endonuclease activity"/>
    <property type="evidence" value="ECO:0007669"/>
    <property type="project" value="TreeGrafter"/>
</dbReference>
<evidence type="ECO:0000256" key="3">
    <source>
        <dbReference type="ARBA" id="ARBA00022723"/>
    </source>
</evidence>
<evidence type="ECO:0000256" key="4">
    <source>
        <dbReference type="ARBA" id="ARBA00022771"/>
    </source>
</evidence>
<feature type="domain" description="GRF-type" evidence="13">
    <location>
        <begin position="576"/>
        <end position="627"/>
    </location>
</feature>
<comment type="similarity">
    <text evidence="1">Belongs to the DNA repair enzymes AP/ExoA family.</text>
</comment>
<dbReference type="InterPro" id="IPR032710">
    <property type="entry name" value="NTF2-like_dom_sf"/>
</dbReference>
<dbReference type="PANTHER" id="PTHR22748:SF4">
    <property type="entry name" value="DNA-(APURINIC OR APYRIMIDINIC SITE) ENDONUCLEASE 2"/>
    <property type="match status" value="1"/>
</dbReference>
<feature type="region of interest" description="Disordered" evidence="12">
    <location>
        <begin position="404"/>
        <end position="449"/>
    </location>
</feature>
<dbReference type="GO" id="GO:0008270">
    <property type="term" value="F:zinc ion binding"/>
    <property type="evidence" value="ECO:0007669"/>
    <property type="project" value="UniProtKB-KW"/>
</dbReference>
<dbReference type="PANTHER" id="PTHR22748">
    <property type="entry name" value="AP ENDONUCLEASE"/>
    <property type="match status" value="1"/>
</dbReference>
<dbReference type="RefSeq" id="XP_005845901.1">
    <property type="nucleotide sequence ID" value="XM_005845839.1"/>
</dbReference>
<proteinExistence type="inferred from homology"/>
<keyword evidence="4 11" id="KW-0863">Zinc-finger</keyword>
<feature type="region of interest" description="Disordered" evidence="12">
    <location>
        <begin position="243"/>
        <end position="265"/>
    </location>
</feature>
<dbReference type="SUPFAM" id="SSF54001">
    <property type="entry name" value="Cysteine proteinases"/>
    <property type="match status" value="1"/>
</dbReference>
<keyword evidence="8" id="KW-0539">Nucleus</keyword>
<feature type="site" description="Transition state stabilizer" evidence="10">
    <location>
        <position position="208"/>
    </location>
</feature>
<keyword evidence="3 9" id="KW-0479">Metal-binding</keyword>
<dbReference type="OrthoDB" id="190265at2759"/>
<keyword evidence="15" id="KW-1185">Reference proteome</keyword>
<dbReference type="SUPFAM" id="SSF54427">
    <property type="entry name" value="NTF2-like"/>
    <property type="match status" value="1"/>
</dbReference>
<evidence type="ECO:0000256" key="8">
    <source>
        <dbReference type="ARBA" id="ARBA00023242"/>
    </source>
</evidence>
<keyword evidence="6" id="KW-0862">Zinc</keyword>
<feature type="binding site" evidence="9">
    <location>
        <position position="357"/>
    </location>
    <ligand>
        <name>Mg(2+)</name>
        <dbReference type="ChEBI" id="CHEBI:18420"/>
        <label>1</label>
    </ligand>
</feature>
<dbReference type="EMBL" id="GL433850">
    <property type="protein sequence ID" value="EFN53799.1"/>
    <property type="molecule type" value="Genomic_DNA"/>
</dbReference>
<dbReference type="PROSITE" id="PS51435">
    <property type="entry name" value="AP_NUCLEASE_F1_4"/>
    <property type="match status" value="1"/>
</dbReference>
<keyword evidence="5" id="KW-0378">Hydrolase</keyword>
<dbReference type="Gene3D" id="3.60.10.10">
    <property type="entry name" value="Endonuclease/exonuclease/phosphatase"/>
    <property type="match status" value="1"/>
</dbReference>
<evidence type="ECO:0000259" key="13">
    <source>
        <dbReference type="PROSITE" id="PS51999"/>
    </source>
</evidence>
<protein>
    <recommendedName>
        <fullName evidence="2">DNA-(apurinic or apyrimidinic site) endonuclease 2</fullName>
    </recommendedName>
</protein>
<evidence type="ECO:0000256" key="12">
    <source>
        <dbReference type="SAM" id="MobiDB-lite"/>
    </source>
</evidence>
<dbReference type="STRING" id="554065.E1ZKF9"/>
<dbReference type="eggNOG" id="KOG1294">
    <property type="taxonomic scope" value="Eukaryota"/>
</dbReference>
<dbReference type="InterPro" id="IPR038765">
    <property type="entry name" value="Papain-like_cys_pep_sf"/>
</dbReference>
<dbReference type="InterPro" id="IPR004808">
    <property type="entry name" value="AP_endonuc_1"/>
</dbReference>
<dbReference type="InterPro" id="IPR020847">
    <property type="entry name" value="AP_endonuclease_F1_BS"/>
</dbReference>
<dbReference type="PROSITE" id="PS00726">
    <property type="entry name" value="AP_NUCLEASE_F1_1"/>
    <property type="match status" value="1"/>
</dbReference>
<dbReference type="GO" id="GO:0006508">
    <property type="term" value="P:proteolysis"/>
    <property type="evidence" value="ECO:0007669"/>
    <property type="project" value="InterPro"/>
</dbReference>
<dbReference type="Pfam" id="PF03372">
    <property type="entry name" value="Exo_endo_phos"/>
    <property type="match status" value="1"/>
</dbReference>
<dbReference type="InterPro" id="IPR005135">
    <property type="entry name" value="Endo/exonuclease/phosphatase"/>
</dbReference>
<keyword evidence="7 9" id="KW-0460">Magnesium</keyword>
<dbReference type="AlphaFoldDB" id="E1ZKF9"/>
<evidence type="ECO:0000256" key="7">
    <source>
        <dbReference type="ARBA" id="ARBA00022842"/>
    </source>
</evidence>
<dbReference type="Pfam" id="PF12680">
    <property type="entry name" value="SnoaL_2"/>
    <property type="match status" value="1"/>
</dbReference>
<name>E1ZKF9_CHLVA</name>
<dbReference type="SUPFAM" id="SSF56219">
    <property type="entry name" value="DNase I-like"/>
    <property type="match status" value="1"/>
</dbReference>
<reference evidence="14 15" key="1">
    <citation type="journal article" date="2010" name="Plant Cell">
        <title>The Chlorella variabilis NC64A genome reveals adaptation to photosymbiosis, coevolution with viruses, and cryptic sex.</title>
        <authorList>
            <person name="Blanc G."/>
            <person name="Duncan G."/>
            <person name="Agarkova I."/>
            <person name="Borodovsky M."/>
            <person name="Gurnon J."/>
            <person name="Kuo A."/>
            <person name="Lindquist E."/>
            <person name="Lucas S."/>
            <person name="Pangilinan J."/>
            <person name="Polle J."/>
            <person name="Salamov A."/>
            <person name="Terry A."/>
            <person name="Yamada T."/>
            <person name="Dunigan D.D."/>
            <person name="Grigoriev I.V."/>
            <person name="Claverie J.M."/>
            <person name="Van Etten J.L."/>
        </authorList>
    </citation>
    <scope>NUCLEOTIDE SEQUENCE [LARGE SCALE GENOMIC DNA]</scope>
    <source>
        <strain evidence="14 15">NC64A</strain>
    </source>
</reference>
<dbReference type="GO" id="GO:0008234">
    <property type="term" value="F:cysteine-type peptidase activity"/>
    <property type="evidence" value="ECO:0007669"/>
    <property type="project" value="InterPro"/>
</dbReference>
<dbReference type="GO" id="GO:0008081">
    <property type="term" value="F:phosphoric diester hydrolase activity"/>
    <property type="evidence" value="ECO:0007669"/>
    <property type="project" value="TreeGrafter"/>
</dbReference>
<accession>E1ZKF9</accession>
<evidence type="ECO:0000256" key="9">
    <source>
        <dbReference type="PIRSR" id="PIRSR604808-2"/>
    </source>
</evidence>
<evidence type="ECO:0000256" key="5">
    <source>
        <dbReference type="ARBA" id="ARBA00022801"/>
    </source>
</evidence>
<dbReference type="GO" id="GO:0008311">
    <property type="term" value="F:double-stranded DNA 3'-5' DNA exonuclease activity"/>
    <property type="evidence" value="ECO:0007669"/>
    <property type="project" value="TreeGrafter"/>
</dbReference>
<feature type="compositionally biased region" description="Low complexity" evidence="12">
    <location>
        <begin position="491"/>
        <end position="510"/>
    </location>
</feature>
<dbReference type="InterPro" id="IPR025661">
    <property type="entry name" value="Pept_asp_AS"/>
</dbReference>
<dbReference type="PROSITE" id="PS51999">
    <property type="entry name" value="ZF_GRF"/>
    <property type="match status" value="1"/>
</dbReference>
<dbReference type="Pfam" id="PF00112">
    <property type="entry name" value="Peptidase_C1"/>
    <property type="match status" value="1"/>
</dbReference>
<feature type="compositionally biased region" description="Low complexity" evidence="12">
    <location>
        <begin position="517"/>
        <end position="531"/>
    </location>
</feature>
<feature type="site" description="Important for catalytic activity" evidence="10">
    <location>
        <position position="326"/>
    </location>
</feature>
<feature type="binding site" evidence="9">
    <location>
        <position position="206"/>
    </location>
    <ligand>
        <name>Mg(2+)</name>
        <dbReference type="ChEBI" id="CHEBI:18420"/>
        <label>1</label>
    </ligand>
</feature>
<dbReference type="Gene3D" id="3.10.450.50">
    <property type="match status" value="1"/>
</dbReference>
<dbReference type="InterPro" id="IPR037401">
    <property type="entry name" value="SnoaL-like"/>
</dbReference>
<dbReference type="Pfam" id="PF06839">
    <property type="entry name" value="Zn_ribbon_GRF"/>
    <property type="match status" value="1"/>
</dbReference>
<dbReference type="GO" id="GO:0005634">
    <property type="term" value="C:nucleus"/>
    <property type="evidence" value="ECO:0007669"/>
    <property type="project" value="TreeGrafter"/>
</dbReference>
<evidence type="ECO:0000313" key="15">
    <source>
        <dbReference type="Proteomes" id="UP000008141"/>
    </source>
</evidence>
<sequence>MPSQPQQQHTRVLSFNVNGLRALLRDRLKLTLSQFLISLNADIVCMQETKLRRCDIDRDLAIVDGWDAFFSCSQSATGYSGTATYVRTAVALPFASEEGFTGCAALAAAMAGTTAGSHNGAATMAEPHPALADQYTVEELAELDGEGRVTVTDHGAFVLFNIYGPAITKQEVAEDRMQYKLRFFSALELRWRDLLRQGRAVVAVGDLNICPTPLDYPVADLQFFRPSRPDRLWLRRLLHGSTTTGGSNSGGGGGDQSPPAAAAAAAGSNGNGVAGIYGAGASSSNGGSGGILVDTFRAFHPTRQNAFTCWSTATSARVNNYGSRIDLVLTAGISVGNPPPSPSTAAVAAAAAAAADDEAPPAARRWHREAASPPGAMRFAFKGSQLKLHSWLQRGESAAQLLNSDPAASSSNGSQLLHGLSTAEQQQQQQTAATRPPGNHASCSSQLQAAASGLGSPRVAAASGGGSGSASGAGAAVGKKQANLKSLFKRQQQGTQPVQLEQQQQQQQQQPVPPPWGSQQPPSQQSQQQQGEAGPNATSDFFAAELAASTASRQQSPEAAKDAWRTIQQRFQVPQCPGHREPAVLKKVNKSGPNKGNAAGRYFYTCARPDGPKPHGKCEFFKRLRANVTREEMFFNHRPLDLPQSHDLPTNFSWNDPNNTGVSMLVPSWNQHIPQYCGSCWLHGTTSMIQDRLKIVKGGIGPDTMLARQVVLNCGAFHGYGQGCGGGDVIDVLRYMAHFGLPDESCQPFSADDHTKYGRHARKCPADGYCTNCMPLKGRDTCWSVHTPVRYYLSAFGKLEEPGELSMMNEIFHRGPITCSMATPEVFDYGLHTSVDVYPSNISDPSEIDHDVEVVGWGQEEGEHGLKYWVIRNSWGTYWGEMGFFKMQRGVNALQLEAGDCWYAIPTWEDEQAVRSGEKISSYLTRHSSEQLQRSVMAFCQAVNAHDLDKLHSYLSPKCVWSDRVWSSVDLVGAAKVAKVYKETWRSYPDYTLHTEDVLARDDSNTVAVHFTATGTCFGEWRGHPASGRRSTFSGVSLFVFDSERDDLIQQIITYRQPSSEEYAFYVGHEDL</sequence>
<dbReference type="Gene3D" id="3.90.70.10">
    <property type="entry name" value="Cysteine proteinases"/>
    <property type="match status" value="1"/>
</dbReference>
<evidence type="ECO:0000256" key="11">
    <source>
        <dbReference type="PROSITE-ProRule" id="PRU01343"/>
    </source>
</evidence>
<feature type="binding site" evidence="9">
    <location>
        <position position="208"/>
    </location>
    <ligand>
        <name>Mg(2+)</name>
        <dbReference type="ChEBI" id="CHEBI:18420"/>
        <label>1</label>
    </ligand>
</feature>
<evidence type="ECO:0000256" key="6">
    <source>
        <dbReference type="ARBA" id="ARBA00022833"/>
    </source>
</evidence>
<organism evidence="15">
    <name type="scientific">Chlorella variabilis</name>
    <name type="common">Green alga</name>
    <dbReference type="NCBI Taxonomy" id="554065"/>
    <lineage>
        <taxon>Eukaryota</taxon>
        <taxon>Viridiplantae</taxon>
        <taxon>Chlorophyta</taxon>
        <taxon>core chlorophytes</taxon>
        <taxon>Trebouxiophyceae</taxon>
        <taxon>Chlorellales</taxon>
        <taxon>Chlorellaceae</taxon>
        <taxon>Chlorella clade</taxon>
        <taxon>Chlorella</taxon>
    </lineage>
</organism>
<dbReference type="GO" id="GO:0006284">
    <property type="term" value="P:base-excision repair"/>
    <property type="evidence" value="ECO:0007669"/>
    <property type="project" value="TreeGrafter"/>
</dbReference>
<dbReference type="KEGG" id="cvr:CHLNCDRAFT_136485"/>
<dbReference type="GO" id="GO:0003677">
    <property type="term" value="F:DNA binding"/>
    <property type="evidence" value="ECO:0007669"/>
    <property type="project" value="InterPro"/>
</dbReference>
<evidence type="ECO:0000256" key="2">
    <source>
        <dbReference type="ARBA" id="ARBA00013541"/>
    </source>
</evidence>
<dbReference type="PROSITE" id="PS00640">
    <property type="entry name" value="THIOL_PROTEASE_ASN"/>
    <property type="match status" value="1"/>
</dbReference>
<dbReference type="InterPro" id="IPR010666">
    <property type="entry name" value="Znf_GRF"/>
</dbReference>
<evidence type="ECO:0000313" key="14">
    <source>
        <dbReference type="EMBL" id="EFN53799.1"/>
    </source>
</evidence>
<feature type="compositionally biased region" description="Low complexity" evidence="12">
    <location>
        <begin position="256"/>
        <end position="265"/>
    </location>
</feature>
<keyword evidence="9" id="KW-0464">Manganese</keyword>
<gene>
    <name evidence="14" type="ORF">CHLNCDRAFT_136485</name>
</gene>
<evidence type="ECO:0000256" key="10">
    <source>
        <dbReference type="PIRSR" id="PIRSR604808-3"/>
    </source>
</evidence>
<dbReference type="InParanoid" id="E1ZKF9"/>
<feature type="binding site" evidence="9">
    <location>
        <position position="48"/>
    </location>
    <ligand>
        <name>Mg(2+)</name>
        <dbReference type="ChEBI" id="CHEBI:18420"/>
        <label>1</label>
    </ligand>
</feature>
<dbReference type="GeneID" id="17353087"/>